<keyword evidence="2" id="KW-0812">Transmembrane</keyword>
<protein>
    <recommendedName>
        <fullName evidence="5">Kinetochore protein SPC25</fullName>
    </recommendedName>
</protein>
<feature type="coiled-coil region" evidence="1">
    <location>
        <begin position="26"/>
        <end position="88"/>
    </location>
</feature>
<evidence type="ECO:0000313" key="3">
    <source>
        <dbReference type="EMBL" id="CAB3373373.1"/>
    </source>
</evidence>
<dbReference type="EMBL" id="CADEPI010000084">
    <property type="protein sequence ID" value="CAB3373373.1"/>
    <property type="molecule type" value="Genomic_DNA"/>
</dbReference>
<dbReference type="AlphaFoldDB" id="A0A8S1CZ77"/>
<keyword evidence="2" id="KW-1133">Transmembrane helix</keyword>
<proteinExistence type="predicted"/>
<evidence type="ECO:0000313" key="4">
    <source>
        <dbReference type="Proteomes" id="UP000494165"/>
    </source>
</evidence>
<keyword evidence="1" id="KW-0175">Coiled coil</keyword>
<reference evidence="3 4" key="1">
    <citation type="submission" date="2020-04" db="EMBL/GenBank/DDBJ databases">
        <authorList>
            <person name="Alioto T."/>
            <person name="Alioto T."/>
            <person name="Gomez Garrido J."/>
        </authorList>
    </citation>
    <scope>NUCLEOTIDE SEQUENCE [LARGE SCALE GENOMIC DNA]</scope>
</reference>
<dbReference type="Proteomes" id="UP000494165">
    <property type="component" value="Unassembled WGS sequence"/>
</dbReference>
<sequence>MRQIIQAEENAYNFSDSIQQALATLSSQLNEKNVQLEETVSAIQDAKRRRKILTERLKEASLEDRRALENKLCAVEEVRNDLEKEKQALVMHFEDKKMCIKNRNVIDQIDALRVPKSLFSHYLQLSISTTEHNHKVLLKFPYRDGQQSLQIIFDTEKRIVCEPQTEILKFSKELNEEALILVYLGLLLVLFNNSYVNR</sequence>
<name>A0A8S1CZ77_9INSE</name>
<evidence type="ECO:0000256" key="1">
    <source>
        <dbReference type="SAM" id="Coils"/>
    </source>
</evidence>
<evidence type="ECO:0000256" key="2">
    <source>
        <dbReference type="SAM" id="Phobius"/>
    </source>
</evidence>
<evidence type="ECO:0008006" key="5">
    <source>
        <dbReference type="Google" id="ProtNLM"/>
    </source>
</evidence>
<keyword evidence="2" id="KW-0472">Membrane</keyword>
<keyword evidence="4" id="KW-1185">Reference proteome</keyword>
<comment type="caution">
    <text evidence="3">The sequence shown here is derived from an EMBL/GenBank/DDBJ whole genome shotgun (WGS) entry which is preliminary data.</text>
</comment>
<organism evidence="3 4">
    <name type="scientific">Cloeon dipterum</name>
    <dbReference type="NCBI Taxonomy" id="197152"/>
    <lineage>
        <taxon>Eukaryota</taxon>
        <taxon>Metazoa</taxon>
        <taxon>Ecdysozoa</taxon>
        <taxon>Arthropoda</taxon>
        <taxon>Hexapoda</taxon>
        <taxon>Insecta</taxon>
        <taxon>Pterygota</taxon>
        <taxon>Palaeoptera</taxon>
        <taxon>Ephemeroptera</taxon>
        <taxon>Pisciforma</taxon>
        <taxon>Baetidae</taxon>
        <taxon>Cloeon</taxon>
    </lineage>
</organism>
<accession>A0A8S1CZ77</accession>
<feature type="transmembrane region" description="Helical" evidence="2">
    <location>
        <begin position="178"/>
        <end position="196"/>
    </location>
</feature>
<gene>
    <name evidence="3" type="ORF">CLODIP_2_CD13238</name>
</gene>